<proteinExistence type="predicted"/>
<evidence type="ECO:0000256" key="4">
    <source>
        <dbReference type="ARBA" id="ARBA00023136"/>
    </source>
</evidence>
<dbReference type="Pfam" id="PF01490">
    <property type="entry name" value="Aa_trans"/>
    <property type="match status" value="1"/>
</dbReference>
<feature type="domain" description="Amino acid transporter transmembrane" evidence="6">
    <location>
        <begin position="36"/>
        <end position="377"/>
    </location>
</feature>
<dbReference type="InterPro" id="IPR013057">
    <property type="entry name" value="AA_transpt_TM"/>
</dbReference>
<dbReference type="AlphaFoldDB" id="A0A8S1GWY0"/>
<dbReference type="PANTHER" id="PTHR22950:SF343">
    <property type="entry name" value="AMINO ACID TRANSPORTER SKAT-1-RELATED"/>
    <property type="match status" value="1"/>
</dbReference>
<dbReference type="GO" id="GO:0015179">
    <property type="term" value="F:L-amino acid transmembrane transporter activity"/>
    <property type="evidence" value="ECO:0007669"/>
    <property type="project" value="TreeGrafter"/>
</dbReference>
<feature type="transmembrane region" description="Helical" evidence="5">
    <location>
        <begin position="196"/>
        <end position="217"/>
    </location>
</feature>
<dbReference type="OrthoDB" id="10264777at2759"/>
<gene>
    <name evidence="7" type="ORF">CAUJ_LOCUS3530</name>
</gene>
<feature type="transmembrane region" description="Helical" evidence="5">
    <location>
        <begin position="171"/>
        <end position="189"/>
    </location>
</feature>
<dbReference type="GO" id="GO:0005774">
    <property type="term" value="C:vacuolar membrane"/>
    <property type="evidence" value="ECO:0007669"/>
    <property type="project" value="TreeGrafter"/>
</dbReference>
<comment type="subcellular location">
    <subcellularLocation>
        <location evidence="1">Membrane</location>
        <topology evidence="1">Multi-pass membrane protein</topology>
    </subcellularLocation>
</comment>
<evidence type="ECO:0000259" key="6">
    <source>
        <dbReference type="Pfam" id="PF01490"/>
    </source>
</evidence>
<feature type="transmembrane region" description="Helical" evidence="5">
    <location>
        <begin position="66"/>
        <end position="88"/>
    </location>
</feature>
<dbReference type="PANTHER" id="PTHR22950">
    <property type="entry name" value="AMINO ACID TRANSPORTER"/>
    <property type="match status" value="1"/>
</dbReference>
<evidence type="ECO:0000256" key="5">
    <source>
        <dbReference type="SAM" id="Phobius"/>
    </source>
</evidence>
<reference evidence="7" key="1">
    <citation type="submission" date="2020-10" db="EMBL/GenBank/DDBJ databases">
        <authorList>
            <person name="Kikuchi T."/>
        </authorList>
    </citation>
    <scope>NUCLEOTIDE SEQUENCE</scope>
    <source>
        <strain evidence="7">NKZ352</strain>
    </source>
</reference>
<comment type="caution">
    <text evidence="7">The sequence shown here is derived from an EMBL/GenBank/DDBJ whole genome shotgun (WGS) entry which is preliminary data.</text>
</comment>
<keyword evidence="4 5" id="KW-0472">Membrane</keyword>
<feature type="transmembrane region" description="Helical" evidence="5">
    <location>
        <begin position="128"/>
        <end position="151"/>
    </location>
</feature>
<evidence type="ECO:0000313" key="8">
    <source>
        <dbReference type="Proteomes" id="UP000835052"/>
    </source>
</evidence>
<evidence type="ECO:0000256" key="2">
    <source>
        <dbReference type="ARBA" id="ARBA00022692"/>
    </source>
</evidence>
<dbReference type="Proteomes" id="UP000835052">
    <property type="component" value="Unassembled WGS sequence"/>
</dbReference>
<name>A0A8S1GWY0_9PELO</name>
<sequence>MDDFVKPQPVVAKDVDTDAKTVERPVSPVSRSGDVISPARAVMTLSKSMLNAGVFSLPYAWKLGGLWVSFVTTFVIAGLNWYGNYILVRSSQHLAKKSDVAALDYGHFAKKVCDTSDIPFLRHHSKGIMYGVNLSILFYQLGLCSVAIIFIADNMVNLVGDQLGGTLSQKMVLMCTVTLLLIMATNMFTEMRIVSFFAFVSSVFFVIGAAVVLQYSIQQPSKWRDLPAATDFTGIMTMYGMTMYAFEGQTMILPVENKLERPEVFLAPFGVLSITMVSSTACMAALGYFGYTAFGDSIATTITTNVPKEGFYSTVNGFLMIQSVLGNAIAMYVVYDMFMHGFMQKFGDRFPKFPKFVSDKGFRLFWVLVTYLMGRAHPETGDHDAVGRYHQWNPLRLGLSPNFRAGRFLV</sequence>
<keyword evidence="2 5" id="KW-0812">Transmembrane</keyword>
<evidence type="ECO:0000256" key="3">
    <source>
        <dbReference type="ARBA" id="ARBA00022989"/>
    </source>
</evidence>
<feature type="transmembrane region" description="Helical" evidence="5">
    <location>
        <begin position="311"/>
        <end position="335"/>
    </location>
</feature>
<evidence type="ECO:0000256" key="1">
    <source>
        <dbReference type="ARBA" id="ARBA00004141"/>
    </source>
</evidence>
<keyword evidence="8" id="KW-1185">Reference proteome</keyword>
<organism evidence="7 8">
    <name type="scientific">Caenorhabditis auriculariae</name>
    <dbReference type="NCBI Taxonomy" id="2777116"/>
    <lineage>
        <taxon>Eukaryota</taxon>
        <taxon>Metazoa</taxon>
        <taxon>Ecdysozoa</taxon>
        <taxon>Nematoda</taxon>
        <taxon>Chromadorea</taxon>
        <taxon>Rhabditida</taxon>
        <taxon>Rhabditina</taxon>
        <taxon>Rhabditomorpha</taxon>
        <taxon>Rhabditoidea</taxon>
        <taxon>Rhabditidae</taxon>
        <taxon>Peloderinae</taxon>
        <taxon>Caenorhabditis</taxon>
    </lineage>
</organism>
<keyword evidence="3 5" id="KW-1133">Transmembrane helix</keyword>
<evidence type="ECO:0000313" key="7">
    <source>
        <dbReference type="EMBL" id="CAD6187611.1"/>
    </source>
</evidence>
<dbReference type="EMBL" id="CAJGYM010000007">
    <property type="protein sequence ID" value="CAD6187611.1"/>
    <property type="molecule type" value="Genomic_DNA"/>
</dbReference>
<protein>
    <recommendedName>
        <fullName evidence="6">Amino acid transporter transmembrane domain-containing protein</fullName>
    </recommendedName>
</protein>
<feature type="transmembrane region" description="Helical" evidence="5">
    <location>
        <begin position="266"/>
        <end position="291"/>
    </location>
</feature>
<accession>A0A8S1GWY0</accession>